<dbReference type="CDD" id="cd11614">
    <property type="entry name" value="SAF_CpaB_FlgA_like"/>
    <property type="match status" value="1"/>
</dbReference>
<evidence type="ECO:0000313" key="2">
    <source>
        <dbReference type="EMBL" id="TXK06064.1"/>
    </source>
</evidence>
<dbReference type="Pfam" id="PF08666">
    <property type="entry name" value="SAF"/>
    <property type="match status" value="1"/>
</dbReference>
<keyword evidence="3" id="KW-1185">Reference proteome</keyword>
<name>A0A5C8HPX9_9MICO</name>
<evidence type="ECO:0000313" key="3">
    <source>
        <dbReference type="Proteomes" id="UP000321196"/>
    </source>
</evidence>
<sequence>MTAMSSRTNRAVWADARFLIGLALVVASIAGVWWVVAAARTTTPVAVADTTLLPGTPIDESDVRWVEVALGEAEGSYLTALPKDSTITRPLAAGELIPAGAVIETARSTVTTVVITSTVDVASTVTVGSSVEVWMSPVKDRGYDDAQVLIETATVAAIRESTGLASGGTVTLELIVDRNQVAALLDAQASKAALWVVPLGGVR</sequence>
<reference evidence="2 3" key="1">
    <citation type="submission" date="2019-08" db="EMBL/GenBank/DDBJ databases">
        <authorList>
            <person name="Dong K."/>
        </authorList>
    </citation>
    <scope>NUCLEOTIDE SEQUENCE [LARGE SCALE GENOMIC DNA]</scope>
    <source>
        <strain evidence="2 3">M4-8</strain>
    </source>
</reference>
<feature type="domain" description="SAF" evidence="1">
    <location>
        <begin position="43"/>
        <end position="103"/>
    </location>
</feature>
<proteinExistence type="predicted"/>
<dbReference type="SMART" id="SM00858">
    <property type="entry name" value="SAF"/>
    <property type="match status" value="1"/>
</dbReference>
<organism evidence="2 3">
    <name type="scientific">Microbacterium mitrae</name>
    <dbReference type="NCBI Taxonomy" id="664640"/>
    <lineage>
        <taxon>Bacteria</taxon>
        <taxon>Bacillati</taxon>
        <taxon>Actinomycetota</taxon>
        <taxon>Actinomycetes</taxon>
        <taxon>Micrococcales</taxon>
        <taxon>Microbacteriaceae</taxon>
        <taxon>Microbacterium</taxon>
    </lineage>
</organism>
<dbReference type="Proteomes" id="UP000321196">
    <property type="component" value="Unassembled WGS sequence"/>
</dbReference>
<gene>
    <name evidence="2" type="ORF">FVP60_03600</name>
</gene>
<comment type="caution">
    <text evidence="2">The sequence shown here is derived from an EMBL/GenBank/DDBJ whole genome shotgun (WGS) entry which is preliminary data.</text>
</comment>
<dbReference type="EMBL" id="VRSW01000001">
    <property type="protein sequence ID" value="TXK06064.1"/>
    <property type="molecule type" value="Genomic_DNA"/>
</dbReference>
<dbReference type="AlphaFoldDB" id="A0A5C8HPX9"/>
<evidence type="ECO:0000259" key="1">
    <source>
        <dbReference type="SMART" id="SM00858"/>
    </source>
</evidence>
<dbReference type="InterPro" id="IPR013974">
    <property type="entry name" value="SAF"/>
</dbReference>
<accession>A0A5C8HPX9</accession>
<protein>
    <recommendedName>
        <fullName evidence="1">SAF domain-containing protein</fullName>
    </recommendedName>
</protein>
<dbReference type="OrthoDB" id="5083100at2"/>